<dbReference type="Gene3D" id="3.30.230.10">
    <property type="match status" value="1"/>
</dbReference>
<dbReference type="NCBIfam" id="NF011202">
    <property type="entry name" value="PRK14608.1"/>
    <property type="match status" value="1"/>
</dbReference>
<comment type="catalytic activity">
    <reaction evidence="10">
        <text>4-CDP-2-C-methyl-D-erythritol + ATP = 4-CDP-2-C-methyl-D-erythritol 2-phosphate + ADP + H(+)</text>
        <dbReference type="Rhea" id="RHEA:18437"/>
        <dbReference type="ChEBI" id="CHEBI:15378"/>
        <dbReference type="ChEBI" id="CHEBI:30616"/>
        <dbReference type="ChEBI" id="CHEBI:57823"/>
        <dbReference type="ChEBI" id="CHEBI:57919"/>
        <dbReference type="ChEBI" id="CHEBI:456216"/>
        <dbReference type="EC" id="2.7.1.148"/>
    </reaction>
</comment>
<dbReference type="GO" id="GO:0050515">
    <property type="term" value="F:4-(cytidine 5'-diphospho)-2-C-methyl-D-erythritol kinase activity"/>
    <property type="evidence" value="ECO:0007669"/>
    <property type="project" value="UniProtKB-UniRule"/>
</dbReference>
<keyword evidence="6 10" id="KW-0418">Kinase</keyword>
<dbReference type="Pfam" id="PF08544">
    <property type="entry name" value="GHMP_kinases_C"/>
    <property type="match status" value="1"/>
</dbReference>
<dbReference type="Gene3D" id="3.30.70.890">
    <property type="entry name" value="GHMP kinase, C-terminal domain"/>
    <property type="match status" value="1"/>
</dbReference>
<feature type="domain" description="GHMP kinase C-terminal" evidence="12">
    <location>
        <begin position="216"/>
        <end position="278"/>
    </location>
</feature>
<name>A0AAU8CTG2_9HYPH</name>
<dbReference type="PANTHER" id="PTHR43527">
    <property type="entry name" value="4-DIPHOSPHOCYTIDYL-2-C-METHYL-D-ERYTHRITOL KINASE, CHLOROPLASTIC"/>
    <property type="match status" value="1"/>
</dbReference>
<dbReference type="GO" id="GO:0016114">
    <property type="term" value="P:terpenoid biosynthetic process"/>
    <property type="evidence" value="ECO:0007669"/>
    <property type="project" value="UniProtKB-UniRule"/>
</dbReference>
<dbReference type="InterPro" id="IPR006204">
    <property type="entry name" value="GHMP_kinase_N_dom"/>
</dbReference>
<comment type="function">
    <text evidence="10">Catalyzes the phosphorylation of the position 2 hydroxy group of 4-diphosphocytidyl-2C-methyl-D-erythritol.</text>
</comment>
<evidence type="ECO:0000256" key="10">
    <source>
        <dbReference type="HAMAP-Rule" id="MF_00061"/>
    </source>
</evidence>
<dbReference type="InterPro" id="IPR004424">
    <property type="entry name" value="IspE"/>
</dbReference>
<dbReference type="GO" id="GO:0005524">
    <property type="term" value="F:ATP binding"/>
    <property type="evidence" value="ECO:0007669"/>
    <property type="project" value="UniProtKB-UniRule"/>
</dbReference>
<dbReference type="AlphaFoldDB" id="A0AAU8CTG2"/>
<protein>
    <recommendedName>
        <fullName evidence="3 10">4-diphosphocytidyl-2-C-methyl-D-erythritol kinase</fullName>
        <shortName evidence="10">CMK</shortName>
        <ecNumber evidence="2 10">2.7.1.148</ecNumber>
    </recommendedName>
    <alternativeName>
        <fullName evidence="9 10">4-(cytidine-5'-diphospho)-2-C-methyl-D-erythritol kinase</fullName>
    </alternativeName>
</protein>
<evidence type="ECO:0000256" key="8">
    <source>
        <dbReference type="ARBA" id="ARBA00023229"/>
    </source>
</evidence>
<dbReference type="InterPro" id="IPR020568">
    <property type="entry name" value="Ribosomal_Su5_D2-typ_SF"/>
</dbReference>
<feature type="active site" evidence="10">
    <location>
        <position position="15"/>
    </location>
</feature>
<dbReference type="GO" id="GO:0019288">
    <property type="term" value="P:isopentenyl diphosphate biosynthetic process, methylerythritol 4-phosphate pathway"/>
    <property type="evidence" value="ECO:0007669"/>
    <property type="project" value="UniProtKB-UniRule"/>
</dbReference>
<keyword evidence="7 10" id="KW-0067">ATP-binding</keyword>
<reference evidence="13" key="1">
    <citation type="submission" date="2024-06" db="EMBL/GenBank/DDBJ databases">
        <title>Mesorhizobium karijinii sp. nov., a symbiont of the iconic Swainsona formosa from arid Australia.</title>
        <authorList>
            <person name="Hill Y.J."/>
            <person name="Watkin E.L.J."/>
            <person name="O'Hara G.W."/>
            <person name="Terpolilli J."/>
            <person name="Tye M.L."/>
            <person name="Kohlmeier M.G."/>
        </authorList>
    </citation>
    <scope>NUCLEOTIDE SEQUENCE</scope>
    <source>
        <strain evidence="13">WSM2240</strain>
    </source>
</reference>
<dbReference type="SUPFAM" id="SSF55060">
    <property type="entry name" value="GHMP Kinase, C-terminal domain"/>
    <property type="match status" value="1"/>
</dbReference>
<sequence>MDLSTASLAEHAPAKINLALHVTGSRPDGFHLIESLAVFTQVGDCVTVAAASEDSFSASGPFGAEIPLDGGNLVVRARDVSRAAFPALARSSVSISVEKNLPIASGIGGGSSDAAATLRALVRHWRIETDVDALCGLGLRLGADLPMCLASRPLIARGIGEKIEPLIAFPALHMVLVNPGVAVSTPDVFRALESHENPGLSSLPFFDRPFGDVCGWLAATRNDLQAPAMSIAPVISEALEALESAGAGFARMSGSGATCFGLFETAGAAARAADEIRARQSGWWVVATESIASKDSADVPA</sequence>
<dbReference type="EMBL" id="CP159253">
    <property type="protein sequence ID" value="XCG50161.1"/>
    <property type="molecule type" value="Genomic_DNA"/>
</dbReference>
<dbReference type="HAMAP" id="MF_00061">
    <property type="entry name" value="IspE"/>
    <property type="match status" value="1"/>
</dbReference>
<keyword evidence="5 10" id="KW-0547">Nucleotide-binding</keyword>
<dbReference type="InterPro" id="IPR036554">
    <property type="entry name" value="GHMP_kinase_C_sf"/>
</dbReference>
<dbReference type="InterPro" id="IPR013750">
    <property type="entry name" value="GHMP_kinase_C_dom"/>
</dbReference>
<proteinExistence type="inferred from homology"/>
<evidence type="ECO:0000256" key="7">
    <source>
        <dbReference type="ARBA" id="ARBA00022840"/>
    </source>
</evidence>
<keyword evidence="4 10" id="KW-0808">Transferase</keyword>
<evidence type="ECO:0000256" key="2">
    <source>
        <dbReference type="ARBA" id="ARBA00012052"/>
    </source>
</evidence>
<dbReference type="Pfam" id="PF00288">
    <property type="entry name" value="GHMP_kinases_N"/>
    <property type="match status" value="1"/>
</dbReference>
<dbReference type="EC" id="2.7.1.148" evidence="2 10"/>
<evidence type="ECO:0000259" key="11">
    <source>
        <dbReference type="Pfam" id="PF00288"/>
    </source>
</evidence>
<dbReference type="PANTHER" id="PTHR43527:SF2">
    <property type="entry name" value="4-DIPHOSPHOCYTIDYL-2-C-METHYL-D-ERYTHRITOL KINASE, CHLOROPLASTIC"/>
    <property type="match status" value="1"/>
</dbReference>
<evidence type="ECO:0000256" key="5">
    <source>
        <dbReference type="ARBA" id="ARBA00022741"/>
    </source>
</evidence>
<dbReference type="NCBIfam" id="TIGR00154">
    <property type="entry name" value="ispE"/>
    <property type="match status" value="1"/>
</dbReference>
<comment type="pathway">
    <text evidence="10">Isoprenoid biosynthesis; isopentenyl diphosphate biosynthesis via DXP pathway; isopentenyl diphosphate from 1-deoxy-D-xylulose 5-phosphate: step 3/6.</text>
</comment>
<evidence type="ECO:0000256" key="4">
    <source>
        <dbReference type="ARBA" id="ARBA00022679"/>
    </source>
</evidence>
<organism evidence="13">
    <name type="scientific">Mesorhizobium sp. WSM2240</name>
    <dbReference type="NCBI Taxonomy" id="3228851"/>
    <lineage>
        <taxon>Bacteria</taxon>
        <taxon>Pseudomonadati</taxon>
        <taxon>Pseudomonadota</taxon>
        <taxon>Alphaproteobacteria</taxon>
        <taxon>Hyphomicrobiales</taxon>
        <taxon>Phyllobacteriaceae</taxon>
        <taxon>Mesorhizobium</taxon>
    </lineage>
</organism>
<gene>
    <name evidence="10" type="primary">ispE</name>
    <name evidence="13" type="ORF">ABVK50_06650</name>
</gene>
<feature type="binding site" evidence="10">
    <location>
        <begin position="102"/>
        <end position="112"/>
    </location>
    <ligand>
        <name>ATP</name>
        <dbReference type="ChEBI" id="CHEBI:30616"/>
    </ligand>
</feature>
<keyword evidence="8 10" id="KW-0414">Isoprene biosynthesis</keyword>
<feature type="domain" description="GHMP kinase N-terminal" evidence="11">
    <location>
        <begin position="72"/>
        <end position="149"/>
    </location>
</feature>
<dbReference type="RefSeq" id="WP_353642310.1">
    <property type="nucleotide sequence ID" value="NZ_CP159253.1"/>
</dbReference>
<comment type="similarity">
    <text evidence="1 10">Belongs to the GHMP kinase family. IspE subfamily.</text>
</comment>
<feature type="active site" evidence="10">
    <location>
        <position position="144"/>
    </location>
</feature>
<evidence type="ECO:0000256" key="6">
    <source>
        <dbReference type="ARBA" id="ARBA00022777"/>
    </source>
</evidence>
<dbReference type="PIRSF" id="PIRSF010376">
    <property type="entry name" value="IspE"/>
    <property type="match status" value="1"/>
</dbReference>
<evidence type="ECO:0000256" key="3">
    <source>
        <dbReference type="ARBA" id="ARBA00017473"/>
    </source>
</evidence>
<evidence type="ECO:0000256" key="1">
    <source>
        <dbReference type="ARBA" id="ARBA00009684"/>
    </source>
</evidence>
<dbReference type="SUPFAM" id="SSF54211">
    <property type="entry name" value="Ribosomal protein S5 domain 2-like"/>
    <property type="match status" value="1"/>
</dbReference>
<evidence type="ECO:0000313" key="13">
    <source>
        <dbReference type="EMBL" id="XCG50161.1"/>
    </source>
</evidence>
<dbReference type="InterPro" id="IPR014721">
    <property type="entry name" value="Ribsml_uS5_D2-typ_fold_subgr"/>
</dbReference>
<evidence type="ECO:0000256" key="9">
    <source>
        <dbReference type="ARBA" id="ARBA00032554"/>
    </source>
</evidence>
<accession>A0AAU8CTG2</accession>
<evidence type="ECO:0000259" key="12">
    <source>
        <dbReference type="Pfam" id="PF08544"/>
    </source>
</evidence>